<sequence>MSRLFSSINQGTAALMALLLLLGLTACSKAPEDEAQLAPVTVKLVMANGDSQLSSRSFVGRVDAVSTVDLAFQVGGQVTKLAVQQGQVVAAGGVLAALDPADYQLALQQARVQLDQAKRDLERARPLREQGILTPSDFEQLQTSYELAKVALENASRNIAHAQLEAPFDALITRRLIERYATVAAGTPVLRVQNISELRVHINVPEQLMRLVNDSADYQVSVRLPGQDAAYPLVYREHATEADPMTQTYRVSFALARIPEVNLMPGMTVSVVTERTQQPSSLSVPLSAIDTATPEQFHVWRYLSDSQTVERVQVQLGQIHGQQVDILSGVQYGDQLVSAGHAQLQPGQRVRPFQAY</sequence>
<evidence type="ECO:0000256" key="3">
    <source>
        <dbReference type="SAM" id="SignalP"/>
    </source>
</evidence>
<proteinExistence type="inferred from homology"/>
<evidence type="ECO:0000313" key="6">
    <source>
        <dbReference type="Proteomes" id="UP000198773"/>
    </source>
</evidence>
<dbReference type="EMBL" id="FNRM01000003">
    <property type="protein sequence ID" value="SEA51587.1"/>
    <property type="molecule type" value="Genomic_DNA"/>
</dbReference>
<dbReference type="InterPro" id="IPR058625">
    <property type="entry name" value="MdtA-like_BSH"/>
</dbReference>
<evidence type="ECO:0000259" key="4">
    <source>
        <dbReference type="Pfam" id="PF25917"/>
    </source>
</evidence>
<gene>
    <name evidence="5" type="ORF">SAMN04488051_103517</name>
</gene>
<reference evidence="5 6" key="1">
    <citation type="submission" date="2016-10" db="EMBL/GenBank/DDBJ databases">
        <authorList>
            <person name="de Groot N.N."/>
        </authorList>
    </citation>
    <scope>NUCLEOTIDE SEQUENCE [LARGE SCALE GENOMIC DNA]</scope>
    <source>
        <strain evidence="5 6">CGMCC 1.3430</strain>
    </source>
</reference>
<dbReference type="Pfam" id="PF25917">
    <property type="entry name" value="BSH_RND"/>
    <property type="match status" value="1"/>
</dbReference>
<dbReference type="Gene3D" id="1.10.287.470">
    <property type="entry name" value="Helix hairpin bin"/>
    <property type="match status" value="1"/>
</dbReference>
<feature type="signal peptide" evidence="3">
    <location>
        <begin position="1"/>
        <end position="30"/>
    </location>
</feature>
<protein>
    <submittedName>
        <fullName evidence="5">RND family efflux transporter, MFP subunit</fullName>
    </submittedName>
</protein>
<evidence type="ECO:0000256" key="2">
    <source>
        <dbReference type="SAM" id="Coils"/>
    </source>
</evidence>
<dbReference type="STRING" id="152573.SAMN04488051_103517"/>
<dbReference type="Gene3D" id="2.40.420.20">
    <property type="match status" value="1"/>
</dbReference>
<feature type="domain" description="Multidrug resistance protein MdtA-like barrel-sandwich hybrid" evidence="4">
    <location>
        <begin position="67"/>
        <end position="188"/>
    </location>
</feature>
<evidence type="ECO:0000256" key="1">
    <source>
        <dbReference type="ARBA" id="ARBA00009477"/>
    </source>
</evidence>
<name>A0A1H4BU41_ALKAM</name>
<dbReference type="Proteomes" id="UP000198773">
    <property type="component" value="Unassembled WGS sequence"/>
</dbReference>
<organism evidence="5 6">
    <name type="scientific">Alkalimonas amylolytica</name>
    <dbReference type="NCBI Taxonomy" id="152573"/>
    <lineage>
        <taxon>Bacteria</taxon>
        <taxon>Pseudomonadati</taxon>
        <taxon>Pseudomonadota</taxon>
        <taxon>Gammaproteobacteria</taxon>
        <taxon>Alkalimonas</taxon>
    </lineage>
</organism>
<feature type="coiled-coil region" evidence="2">
    <location>
        <begin position="138"/>
        <end position="165"/>
    </location>
</feature>
<dbReference type="RefSeq" id="WP_245785666.1">
    <property type="nucleotide sequence ID" value="NZ_FNRM01000003.1"/>
</dbReference>
<comment type="similarity">
    <text evidence="1">Belongs to the membrane fusion protein (MFP) (TC 8.A.1) family.</text>
</comment>
<keyword evidence="6" id="KW-1185">Reference proteome</keyword>
<dbReference type="Gene3D" id="2.40.30.170">
    <property type="match status" value="1"/>
</dbReference>
<accession>A0A1H4BU41</accession>
<feature type="chain" id="PRO_5011753956" evidence="3">
    <location>
        <begin position="31"/>
        <end position="356"/>
    </location>
</feature>
<dbReference type="PANTHER" id="PTHR30469">
    <property type="entry name" value="MULTIDRUG RESISTANCE PROTEIN MDTA"/>
    <property type="match status" value="1"/>
</dbReference>
<dbReference type="InterPro" id="IPR006143">
    <property type="entry name" value="RND_pump_MFP"/>
</dbReference>
<keyword evidence="3" id="KW-0732">Signal</keyword>
<evidence type="ECO:0000313" key="5">
    <source>
        <dbReference type="EMBL" id="SEA51587.1"/>
    </source>
</evidence>
<dbReference type="GO" id="GO:0015562">
    <property type="term" value="F:efflux transmembrane transporter activity"/>
    <property type="evidence" value="ECO:0007669"/>
    <property type="project" value="TreeGrafter"/>
</dbReference>
<dbReference type="SUPFAM" id="SSF111369">
    <property type="entry name" value="HlyD-like secretion proteins"/>
    <property type="match status" value="1"/>
</dbReference>
<keyword evidence="2" id="KW-0175">Coiled coil</keyword>
<dbReference type="PROSITE" id="PS51257">
    <property type="entry name" value="PROKAR_LIPOPROTEIN"/>
    <property type="match status" value="1"/>
</dbReference>
<dbReference type="AlphaFoldDB" id="A0A1H4BU41"/>
<dbReference type="Gene3D" id="2.40.50.100">
    <property type="match status" value="1"/>
</dbReference>
<dbReference type="NCBIfam" id="TIGR01730">
    <property type="entry name" value="RND_mfp"/>
    <property type="match status" value="1"/>
</dbReference>
<dbReference type="PANTHER" id="PTHR30469:SF20">
    <property type="entry name" value="EFFLUX RND TRANSPORTER PERIPLASMIC ADAPTOR SUBUNIT"/>
    <property type="match status" value="1"/>
</dbReference>
<dbReference type="GO" id="GO:1990281">
    <property type="term" value="C:efflux pump complex"/>
    <property type="evidence" value="ECO:0007669"/>
    <property type="project" value="TreeGrafter"/>
</dbReference>